<gene>
    <name evidence="2" type="ORF">BB934_11540</name>
</gene>
<proteinExistence type="predicted"/>
<dbReference type="InterPro" id="IPR025333">
    <property type="entry name" value="DUF4239"/>
</dbReference>
<evidence type="ECO:0000313" key="2">
    <source>
        <dbReference type="EMBL" id="ANY81743.1"/>
    </source>
</evidence>
<dbReference type="AlphaFoldDB" id="A0A1B2EP29"/>
<protein>
    <recommendedName>
        <fullName evidence="3">DUF4239 domain-containing protein</fullName>
    </recommendedName>
</protein>
<feature type="transmembrane region" description="Helical" evidence="1">
    <location>
        <begin position="205"/>
        <end position="224"/>
    </location>
</feature>
<feature type="transmembrane region" description="Helical" evidence="1">
    <location>
        <begin position="41"/>
        <end position="60"/>
    </location>
</feature>
<dbReference type="EMBL" id="CP016616">
    <property type="protein sequence ID" value="ANY81743.1"/>
    <property type="molecule type" value="Genomic_DNA"/>
</dbReference>
<accession>A0A1B2EP29</accession>
<evidence type="ECO:0000256" key="1">
    <source>
        <dbReference type="SAM" id="Phobius"/>
    </source>
</evidence>
<keyword evidence="1" id="KW-1133">Transmembrane helix</keyword>
<evidence type="ECO:0008006" key="3">
    <source>
        <dbReference type="Google" id="ProtNLM"/>
    </source>
</evidence>
<dbReference type="OrthoDB" id="4760162at2"/>
<keyword evidence="1" id="KW-0812">Transmembrane</keyword>
<reference evidence="2" key="1">
    <citation type="submission" date="2016-07" db="EMBL/GenBank/DDBJ databases">
        <title>Microvirga ossetica sp. nov. a new species of rhizobia isolated from root nodules of the legume species Vicia alpestris Steven originated from North Ossetia region in the Caucasus.</title>
        <authorList>
            <person name="Safronova V.I."/>
            <person name="Kuznetsova I.G."/>
            <person name="Sazanova A.L."/>
            <person name="Belimov A."/>
            <person name="Andronov E."/>
            <person name="Osledkin Y.S."/>
            <person name="Onishchuk O.P."/>
            <person name="Kurchak O.N."/>
            <person name="Shaposhnikov A.I."/>
            <person name="Willems A."/>
            <person name="Tikhonovich I.A."/>
        </authorList>
    </citation>
    <scope>NUCLEOTIDE SEQUENCE [LARGE SCALE GENOMIC DNA]</scope>
    <source>
        <strain evidence="2">V5/3M</strain>
    </source>
</reference>
<name>A0A1B2EP29_9HYPH</name>
<sequence>MNSVVVSLLTFFAIFCGALLGLGLSRQLPTNHLSVESRTAVSVSMAVVGTLAALVISLMISTANTAFSARTNAITTLAIDIVKLNRVLVRYGPDASGIRDELRKYAEAKAYELSMGRSDDRLSLDNLYMLEAINDRVAELRPGDDRLRMIQSQALQLIDAISDARWILVERTSVFTPPPFLILVIFWLSLLYASFGLFAPSNKTVITILLLSALAISGGIFLILELGSPTRGLIRVSVSPISDAIAEIEAR</sequence>
<keyword evidence="1" id="KW-0472">Membrane</keyword>
<dbReference type="KEGG" id="moc:BB934_11540"/>
<dbReference type="Pfam" id="PF14023">
    <property type="entry name" value="Bestrophin-like"/>
    <property type="match status" value="1"/>
</dbReference>
<feature type="transmembrane region" description="Helical" evidence="1">
    <location>
        <begin position="180"/>
        <end position="199"/>
    </location>
</feature>
<organism evidence="2">
    <name type="scientific">Microvirga ossetica</name>
    <dbReference type="NCBI Taxonomy" id="1882682"/>
    <lineage>
        <taxon>Bacteria</taxon>
        <taxon>Pseudomonadati</taxon>
        <taxon>Pseudomonadota</taxon>
        <taxon>Alphaproteobacteria</taxon>
        <taxon>Hyphomicrobiales</taxon>
        <taxon>Methylobacteriaceae</taxon>
        <taxon>Microvirga</taxon>
    </lineage>
</organism>